<protein>
    <submittedName>
        <fullName evidence="1">Uncharacterized protein</fullName>
    </submittedName>
</protein>
<dbReference type="EMBL" id="BAAAYN010000050">
    <property type="protein sequence ID" value="GAA3395838.1"/>
    <property type="molecule type" value="Genomic_DNA"/>
</dbReference>
<reference evidence="2" key="1">
    <citation type="journal article" date="2019" name="Int. J. Syst. Evol. Microbiol.">
        <title>The Global Catalogue of Microorganisms (GCM) 10K type strain sequencing project: providing services to taxonomists for standard genome sequencing and annotation.</title>
        <authorList>
            <consortium name="The Broad Institute Genomics Platform"/>
            <consortium name="The Broad Institute Genome Sequencing Center for Infectious Disease"/>
            <person name="Wu L."/>
            <person name="Ma J."/>
        </authorList>
    </citation>
    <scope>NUCLEOTIDE SEQUENCE [LARGE SCALE GENOMIC DNA]</scope>
    <source>
        <strain evidence="2">JCM 9458</strain>
    </source>
</reference>
<dbReference type="Proteomes" id="UP001501676">
    <property type="component" value="Unassembled WGS sequence"/>
</dbReference>
<proteinExistence type="predicted"/>
<accession>A0ABP6TAH8</accession>
<gene>
    <name evidence="1" type="ORF">GCM10020369_70360</name>
</gene>
<name>A0ABP6TAH8_9ACTN</name>
<evidence type="ECO:0000313" key="2">
    <source>
        <dbReference type="Proteomes" id="UP001501676"/>
    </source>
</evidence>
<evidence type="ECO:0000313" key="1">
    <source>
        <dbReference type="EMBL" id="GAA3395838.1"/>
    </source>
</evidence>
<organism evidence="1 2">
    <name type="scientific">Cryptosporangium minutisporangium</name>
    <dbReference type="NCBI Taxonomy" id="113569"/>
    <lineage>
        <taxon>Bacteria</taxon>
        <taxon>Bacillati</taxon>
        <taxon>Actinomycetota</taxon>
        <taxon>Actinomycetes</taxon>
        <taxon>Cryptosporangiales</taxon>
        <taxon>Cryptosporangiaceae</taxon>
        <taxon>Cryptosporangium</taxon>
    </lineage>
</organism>
<keyword evidence="2" id="KW-1185">Reference proteome</keyword>
<sequence length="94" mass="11035">MPGAVARAGQLLECPQLNGRAVPAEIVPTPPRSHASGTPERAGTTNYLRRLTEMSDYDYGYKHDYDYNDCYKPRRRRRHHKKRYDHCWDYNYGC</sequence>
<comment type="caution">
    <text evidence="1">The sequence shown here is derived from an EMBL/GenBank/DDBJ whole genome shotgun (WGS) entry which is preliminary data.</text>
</comment>